<dbReference type="VEuPathDB" id="FungiDB:PC9H_008491"/>
<keyword evidence="2" id="KW-1185">Reference proteome</keyword>
<protein>
    <submittedName>
        <fullName evidence="1">Uncharacterized protein</fullName>
    </submittedName>
</protein>
<comment type="caution">
    <text evidence="1">The sequence shown here is derived from an EMBL/GenBank/DDBJ whole genome shotgun (WGS) entry which is preliminary data.</text>
</comment>
<dbReference type="RefSeq" id="XP_036629429.1">
    <property type="nucleotide sequence ID" value="XM_036778001.1"/>
</dbReference>
<dbReference type="AlphaFoldDB" id="A0A8H6ZNV6"/>
<dbReference type="GeneID" id="59378309"/>
<accession>A0A8H6ZNV6</accession>
<name>A0A8H6ZNV6_PLEOS</name>
<proteinExistence type="predicted"/>
<evidence type="ECO:0000313" key="1">
    <source>
        <dbReference type="EMBL" id="KAF7426125.1"/>
    </source>
</evidence>
<organism evidence="1 2">
    <name type="scientific">Pleurotus ostreatus</name>
    <name type="common">Oyster mushroom</name>
    <name type="synonym">White-rot fungus</name>
    <dbReference type="NCBI Taxonomy" id="5322"/>
    <lineage>
        <taxon>Eukaryota</taxon>
        <taxon>Fungi</taxon>
        <taxon>Dikarya</taxon>
        <taxon>Basidiomycota</taxon>
        <taxon>Agaricomycotina</taxon>
        <taxon>Agaricomycetes</taxon>
        <taxon>Agaricomycetidae</taxon>
        <taxon>Agaricales</taxon>
        <taxon>Pleurotineae</taxon>
        <taxon>Pleurotaceae</taxon>
        <taxon>Pleurotus</taxon>
    </lineage>
</organism>
<sequence length="525" mass="59473">MGWLEPPTRRELTLLLFSITTFVLFYNLDNSIRQLGLDPISKQGAVFSKLGLGGPSIIGKDGRRPPEWRDSLEKFIYGEWHWDEGHTAGDERTKVLSGDIYGALWHDRGKIDDVRTEEDGEMHDVLEFWGSNAPTTRLIRHVPGFTVLDNVFMYNKSLVVVTDFPERFPAIGTSSVPVVTISPAQAPTMLGRYGGKVRGVTWLSTDSKPVDNTTLLSLWRTYSTLDPSIDALGRTTLPSPRRLILPRIPIYSDREPSADGREITREDLIRIPRQRSDTGFHPLLAKIAFPSMGLLYEADWLDYHEMGTPFKLERVVVANMEAAARALPVGRPPLSSPFELVASPHWLEPVRRSLQDFFESLSAESRRRKGKVAITYLHRQWDHTGTKIKTQDHLALIDGLKQLQRDLGHDVFIVSSLDHETSWYNRMNAISQSKIILGVHGSHLLDSAFLQPSERTMLMEFYPTGTFSSERQILANSLGMKYSAWWGNREFTDKDIPAVNPPHDQEVPVDAAAVIQRLREVLSRR</sequence>
<gene>
    <name evidence="1" type="ORF">PC9H_008491</name>
</gene>
<reference evidence="1" key="1">
    <citation type="submission" date="2019-07" db="EMBL/GenBank/DDBJ databases">
        <authorList>
            <person name="Palmer J.M."/>
        </authorList>
    </citation>
    <scope>NUCLEOTIDE SEQUENCE</scope>
    <source>
        <strain evidence="1">PC9</strain>
    </source>
</reference>
<dbReference type="EMBL" id="JACETU010000006">
    <property type="protein sequence ID" value="KAF7426125.1"/>
    <property type="molecule type" value="Genomic_DNA"/>
</dbReference>
<dbReference type="OrthoDB" id="529273at2759"/>
<evidence type="ECO:0000313" key="2">
    <source>
        <dbReference type="Proteomes" id="UP000623687"/>
    </source>
</evidence>
<dbReference type="Proteomes" id="UP000623687">
    <property type="component" value="Unassembled WGS sequence"/>
</dbReference>